<dbReference type="EMBL" id="JBHSRF010000016">
    <property type="protein sequence ID" value="MFC6082380.1"/>
    <property type="molecule type" value="Genomic_DNA"/>
</dbReference>
<evidence type="ECO:0000256" key="10">
    <source>
        <dbReference type="SAM" id="MobiDB-lite"/>
    </source>
</evidence>
<keyword evidence="7" id="KW-0234">DNA repair</keyword>
<comment type="caution">
    <text evidence="12">The sequence shown here is derived from an EMBL/GenBank/DDBJ whole genome shotgun (WGS) entry which is preliminary data.</text>
</comment>
<keyword evidence="2" id="KW-0479">Metal-binding</keyword>
<keyword evidence="1" id="KW-0004">4Fe-4S</keyword>
<dbReference type="PANTHER" id="PTHR33693:SF3">
    <property type="entry name" value="TYPE-5 URACIL-DNA GLYCOSYLASE"/>
    <property type="match status" value="1"/>
</dbReference>
<evidence type="ECO:0000256" key="9">
    <source>
        <dbReference type="ARBA" id="ARBA00023887"/>
    </source>
</evidence>
<dbReference type="SMART" id="SM00987">
    <property type="entry name" value="UreE_C"/>
    <property type="match status" value="1"/>
</dbReference>
<comment type="similarity">
    <text evidence="8">Belongs to the uracil-DNA glycosylase (UDG) superfamily. Type 5 (UDGb) family.</text>
</comment>
<dbReference type="PANTHER" id="PTHR33693">
    <property type="entry name" value="TYPE-5 URACIL-DNA GLYCOSYLASE"/>
    <property type="match status" value="1"/>
</dbReference>
<dbReference type="InterPro" id="IPR036895">
    <property type="entry name" value="Uracil-DNA_glycosylase-like_sf"/>
</dbReference>
<dbReference type="Pfam" id="PF03167">
    <property type="entry name" value="UDG"/>
    <property type="match status" value="1"/>
</dbReference>
<dbReference type="Gene3D" id="3.40.470.10">
    <property type="entry name" value="Uracil-DNA glycosylase-like domain"/>
    <property type="match status" value="1"/>
</dbReference>
<protein>
    <recommendedName>
        <fullName evidence="9">Type-5 uracil-DNA glycosylase</fullName>
    </recommendedName>
</protein>
<sequence length="267" mass="28698">MSFVPPGSGWPEDPAGPGTPVARTPEEVGELARSSDALGELTARQSVCRACPRLVEWREEVADVRRRAFRDETYWGRPIAGWGDDEPRVLLVGLAPAAHGGNRTGRVFTGDRSGDWLFASLHRTGFAALPTSVHAGDGQRLIGARLVAAVRCAPPANKPTVEERATCYPWLARELELVAGPLRVIVCLGGYAWQAVWPALRAAGYALPRARPPFGHGAEVPLTRGATAVHLLGCYHPSQQNTFTGRVTEQMLDDVFARAAALAGLTH</sequence>
<organism evidence="12 13">
    <name type="scientific">Sphaerisporangium aureirubrum</name>
    <dbReference type="NCBI Taxonomy" id="1544736"/>
    <lineage>
        <taxon>Bacteria</taxon>
        <taxon>Bacillati</taxon>
        <taxon>Actinomycetota</taxon>
        <taxon>Actinomycetes</taxon>
        <taxon>Streptosporangiales</taxon>
        <taxon>Streptosporangiaceae</taxon>
        <taxon>Sphaerisporangium</taxon>
    </lineage>
</organism>
<keyword evidence="5" id="KW-0408">Iron</keyword>
<proteinExistence type="inferred from homology"/>
<feature type="region of interest" description="Disordered" evidence="10">
    <location>
        <begin position="1"/>
        <end position="23"/>
    </location>
</feature>
<feature type="domain" description="Uracil-DNA glycosylase-like" evidence="11">
    <location>
        <begin position="80"/>
        <end position="256"/>
    </location>
</feature>
<evidence type="ECO:0000313" key="12">
    <source>
        <dbReference type="EMBL" id="MFC6082380.1"/>
    </source>
</evidence>
<reference evidence="13" key="1">
    <citation type="journal article" date="2019" name="Int. J. Syst. Evol. Microbiol.">
        <title>The Global Catalogue of Microorganisms (GCM) 10K type strain sequencing project: providing services to taxonomists for standard genome sequencing and annotation.</title>
        <authorList>
            <consortium name="The Broad Institute Genomics Platform"/>
            <consortium name="The Broad Institute Genome Sequencing Center for Infectious Disease"/>
            <person name="Wu L."/>
            <person name="Ma J."/>
        </authorList>
    </citation>
    <scope>NUCLEOTIDE SEQUENCE [LARGE SCALE GENOMIC DNA]</scope>
    <source>
        <strain evidence="13">JCM 30346</strain>
    </source>
</reference>
<dbReference type="SMART" id="SM00986">
    <property type="entry name" value="UDG"/>
    <property type="match status" value="1"/>
</dbReference>
<evidence type="ECO:0000256" key="2">
    <source>
        <dbReference type="ARBA" id="ARBA00022723"/>
    </source>
</evidence>
<keyword evidence="13" id="KW-1185">Reference proteome</keyword>
<evidence type="ECO:0000256" key="1">
    <source>
        <dbReference type="ARBA" id="ARBA00022485"/>
    </source>
</evidence>
<evidence type="ECO:0000256" key="4">
    <source>
        <dbReference type="ARBA" id="ARBA00022801"/>
    </source>
</evidence>
<dbReference type="InterPro" id="IPR051536">
    <property type="entry name" value="UDG_Type-4/5"/>
</dbReference>
<keyword evidence="4" id="KW-0378">Hydrolase</keyword>
<dbReference type="RefSeq" id="WP_380752270.1">
    <property type="nucleotide sequence ID" value="NZ_JBHSRF010000016.1"/>
</dbReference>
<keyword evidence="3" id="KW-0227">DNA damage</keyword>
<dbReference type="SUPFAM" id="SSF52141">
    <property type="entry name" value="Uracil-DNA glycosylase-like"/>
    <property type="match status" value="1"/>
</dbReference>
<evidence type="ECO:0000256" key="8">
    <source>
        <dbReference type="ARBA" id="ARBA00023779"/>
    </source>
</evidence>
<keyword evidence="6" id="KW-0411">Iron-sulfur</keyword>
<evidence type="ECO:0000256" key="6">
    <source>
        <dbReference type="ARBA" id="ARBA00023014"/>
    </source>
</evidence>
<dbReference type="CDD" id="cd10031">
    <property type="entry name" value="UDG-F5_TTUDGB_like"/>
    <property type="match status" value="1"/>
</dbReference>
<dbReference type="InterPro" id="IPR005122">
    <property type="entry name" value="Uracil-DNA_glycosylase-like"/>
</dbReference>
<dbReference type="Proteomes" id="UP001596137">
    <property type="component" value="Unassembled WGS sequence"/>
</dbReference>
<name>A0ABW1NGA5_9ACTN</name>
<accession>A0ABW1NGA5</accession>
<evidence type="ECO:0000256" key="3">
    <source>
        <dbReference type="ARBA" id="ARBA00022763"/>
    </source>
</evidence>
<gene>
    <name evidence="12" type="ORF">ACFP1K_14540</name>
</gene>
<evidence type="ECO:0000313" key="13">
    <source>
        <dbReference type="Proteomes" id="UP001596137"/>
    </source>
</evidence>
<evidence type="ECO:0000259" key="11">
    <source>
        <dbReference type="SMART" id="SM00986"/>
    </source>
</evidence>
<evidence type="ECO:0000256" key="5">
    <source>
        <dbReference type="ARBA" id="ARBA00023004"/>
    </source>
</evidence>
<evidence type="ECO:0000256" key="7">
    <source>
        <dbReference type="ARBA" id="ARBA00023204"/>
    </source>
</evidence>
<dbReference type="InterPro" id="IPR044147">
    <property type="entry name" value="UdgB-like"/>
</dbReference>